<proteinExistence type="predicted"/>
<name>A0A1C7P5U7_9HYPH</name>
<reference evidence="1 2" key="1">
    <citation type="journal article" date="2016" name="Syst. Appl. Microbiol.">
        <title>Pararhizobium polonicum sp. nov. isolated from tumors on stone fruit rootstocks.</title>
        <authorList>
            <person name="Pulawska J."/>
            <person name="Kuzmanovic N."/>
            <person name="Willems A."/>
            <person name="Pothier J.F."/>
        </authorList>
    </citation>
    <scope>NUCLEOTIDE SEQUENCE [LARGE SCALE GENOMIC DNA]</scope>
    <source>
        <strain evidence="1 2">F5.1</strain>
    </source>
</reference>
<gene>
    <name evidence="1" type="ORF">ADU59_02690</name>
</gene>
<evidence type="ECO:0000313" key="1">
    <source>
        <dbReference type="EMBL" id="OBZ96675.1"/>
    </source>
</evidence>
<dbReference type="AlphaFoldDB" id="A0A1C7P5U7"/>
<dbReference type="OrthoDB" id="8410315at2"/>
<dbReference type="Proteomes" id="UP000093111">
    <property type="component" value="Unassembled WGS sequence"/>
</dbReference>
<comment type="caution">
    <text evidence="1">The sequence shown here is derived from an EMBL/GenBank/DDBJ whole genome shotgun (WGS) entry which is preliminary data.</text>
</comment>
<protein>
    <submittedName>
        <fullName evidence="1">Uncharacterized protein</fullName>
    </submittedName>
</protein>
<organism evidence="1 2">
    <name type="scientific">Pararhizobium polonicum</name>
    <dbReference type="NCBI Taxonomy" id="1612624"/>
    <lineage>
        <taxon>Bacteria</taxon>
        <taxon>Pseudomonadati</taxon>
        <taxon>Pseudomonadota</taxon>
        <taxon>Alphaproteobacteria</taxon>
        <taxon>Hyphomicrobiales</taxon>
        <taxon>Rhizobiaceae</taxon>
        <taxon>Rhizobium/Agrobacterium group</taxon>
        <taxon>Pararhizobium</taxon>
    </lineage>
</organism>
<dbReference type="RefSeq" id="WP_068951416.1">
    <property type="nucleotide sequence ID" value="NZ_LGLV01000004.1"/>
</dbReference>
<keyword evidence="2" id="KW-1185">Reference proteome</keyword>
<accession>A0A1C7P5U7</accession>
<sequence>MMSAALLDNFVALTVLRSSQKAADENNALGFNFSVTGTSGDLKATILDAFSLDKGLVKQFRANFERIMKDSAAKGMNIEPSNGKHNALVETIIANREAFPPEEFKIYTKFESGGSVETTIPSRAAMMGDIFKKKVAEKQETYDAAIAVRDAEPDPELIRLDAMAKVVKSLVLDANDPHALDESSSARLILQQKPSGSTEESQPADAAVKAAIRSYAATAAILPS</sequence>
<evidence type="ECO:0000313" key="2">
    <source>
        <dbReference type="Proteomes" id="UP000093111"/>
    </source>
</evidence>
<dbReference type="EMBL" id="LGLV01000004">
    <property type="protein sequence ID" value="OBZ96675.1"/>
    <property type="molecule type" value="Genomic_DNA"/>
</dbReference>